<dbReference type="EMBL" id="DQZW01000114">
    <property type="protein sequence ID" value="HDL89742.1"/>
    <property type="molecule type" value="Genomic_DNA"/>
</dbReference>
<name>A0A7C1AY26_9BACT</name>
<reference evidence="2" key="1">
    <citation type="journal article" date="2020" name="mSystems">
        <title>Genome- and Community-Level Interaction Insights into Carbon Utilization and Element Cycling Functions of Hydrothermarchaeota in Hydrothermal Sediment.</title>
        <authorList>
            <person name="Zhou Z."/>
            <person name="Liu Y."/>
            <person name="Xu W."/>
            <person name="Pan J."/>
            <person name="Luo Z.H."/>
            <person name="Li M."/>
        </authorList>
    </citation>
    <scope>NUCLEOTIDE SEQUENCE [LARGE SCALE GENOMIC DNA]</scope>
    <source>
        <strain evidence="2">HyVt-19</strain>
    </source>
</reference>
<organism evidence="2">
    <name type="scientific">Thermodesulforhabdus norvegica</name>
    <dbReference type="NCBI Taxonomy" id="39841"/>
    <lineage>
        <taxon>Bacteria</taxon>
        <taxon>Pseudomonadati</taxon>
        <taxon>Thermodesulfobacteriota</taxon>
        <taxon>Syntrophobacteria</taxon>
        <taxon>Syntrophobacterales</taxon>
        <taxon>Thermodesulforhabdaceae</taxon>
        <taxon>Thermodesulforhabdus</taxon>
    </lineage>
</organism>
<dbReference type="PANTHER" id="PTHR40072:SF1">
    <property type="entry name" value="MOLYBDOPTERIN-GUANINE DINUCLEOTIDE BIOSYNTHESIS ADAPTER PROTEIN"/>
    <property type="match status" value="1"/>
</dbReference>
<dbReference type="InterPro" id="IPR027417">
    <property type="entry name" value="P-loop_NTPase"/>
</dbReference>
<dbReference type="SUPFAM" id="SSF52540">
    <property type="entry name" value="P-loop containing nucleoside triphosphate hydrolases"/>
    <property type="match status" value="1"/>
</dbReference>
<dbReference type="InterPro" id="IPR052539">
    <property type="entry name" value="MGD_biosynthesis_adapter"/>
</dbReference>
<protein>
    <submittedName>
        <fullName evidence="2">Molybdopterin-guanine dinucleotide biosynthesis protein B</fullName>
    </submittedName>
</protein>
<dbReference type="GO" id="GO:0006777">
    <property type="term" value="P:Mo-molybdopterin cofactor biosynthetic process"/>
    <property type="evidence" value="ECO:0007669"/>
    <property type="project" value="InterPro"/>
</dbReference>
<dbReference type="InterPro" id="IPR004435">
    <property type="entry name" value="MobB_dom"/>
</dbReference>
<dbReference type="PANTHER" id="PTHR40072">
    <property type="entry name" value="MOLYBDOPTERIN-GUANINE DINUCLEOTIDE BIOSYNTHESIS ADAPTER PROTEIN-RELATED"/>
    <property type="match status" value="1"/>
</dbReference>
<sequence>MIPILCFVGAKNVGKTTVLEKLIPELVNRGYRVGTVKHDVHGFDVDREGKDTWRHGRAGASTVVISSPQGLALMKKRTEEMPLDRIVARFFWEEEIVLTEGFKKSVYPKIEIFRKEISNTLLCSKQDNLIAIVGDKPEESLEVEHFGWDEIDGLADFIEGRYLSKRKKRDAFVLLDGKRLPINNFVEEIITSTVEGLLKTLRGWDEPSDILLSIRRTNDT</sequence>
<comment type="caution">
    <text evidence="2">The sequence shown here is derived from an EMBL/GenBank/DDBJ whole genome shotgun (WGS) entry which is preliminary data.</text>
</comment>
<dbReference type="NCBIfam" id="TIGR00176">
    <property type="entry name" value="mobB"/>
    <property type="match status" value="1"/>
</dbReference>
<dbReference type="Gene3D" id="3.40.50.300">
    <property type="entry name" value="P-loop containing nucleotide triphosphate hydrolases"/>
    <property type="match status" value="1"/>
</dbReference>
<dbReference type="GO" id="GO:0005525">
    <property type="term" value="F:GTP binding"/>
    <property type="evidence" value="ECO:0007669"/>
    <property type="project" value="InterPro"/>
</dbReference>
<evidence type="ECO:0000313" key="2">
    <source>
        <dbReference type="EMBL" id="HDL89742.1"/>
    </source>
</evidence>
<gene>
    <name evidence="2" type="primary">mobB</name>
    <name evidence="2" type="ORF">ENG14_02430</name>
</gene>
<proteinExistence type="predicted"/>
<evidence type="ECO:0000259" key="1">
    <source>
        <dbReference type="Pfam" id="PF03205"/>
    </source>
</evidence>
<dbReference type="Proteomes" id="UP000886355">
    <property type="component" value="Unassembled WGS sequence"/>
</dbReference>
<accession>A0A7C1AY26</accession>
<feature type="domain" description="Molybdopterin-guanine dinucleotide biosynthesis protein B (MobB)" evidence="1">
    <location>
        <begin position="4"/>
        <end position="135"/>
    </location>
</feature>
<dbReference type="AlphaFoldDB" id="A0A7C1AY26"/>
<dbReference type="CDD" id="cd03116">
    <property type="entry name" value="MobB"/>
    <property type="match status" value="1"/>
</dbReference>
<dbReference type="Pfam" id="PF03205">
    <property type="entry name" value="MobB"/>
    <property type="match status" value="1"/>
</dbReference>